<feature type="compositionally biased region" description="Gly residues" evidence="3">
    <location>
        <begin position="36"/>
        <end position="45"/>
    </location>
</feature>
<dbReference type="SUPFAM" id="SSF50891">
    <property type="entry name" value="Cyclophilin-like"/>
    <property type="match status" value="1"/>
</dbReference>
<dbReference type="PROSITE" id="PS50072">
    <property type="entry name" value="CSA_PPIASE_2"/>
    <property type="match status" value="1"/>
</dbReference>
<dbReference type="PRINTS" id="PR00153">
    <property type="entry name" value="CSAPPISMRASE"/>
</dbReference>
<dbReference type="PANTHER" id="PTHR45625">
    <property type="entry name" value="PEPTIDYL-PROLYL CIS-TRANS ISOMERASE-RELATED"/>
    <property type="match status" value="1"/>
</dbReference>
<dbReference type="Proteomes" id="UP000036681">
    <property type="component" value="Unplaced"/>
</dbReference>
<dbReference type="InterPro" id="IPR029000">
    <property type="entry name" value="Cyclophilin-like_dom_sf"/>
</dbReference>
<dbReference type="PANTHER" id="PTHR45625:SF2">
    <property type="entry name" value="PEPTIDYL-PROLYL CIS-TRANS ISOMERASE-LIKE 3"/>
    <property type="match status" value="1"/>
</dbReference>
<name>A0A0M3IC20_ASCLU</name>
<organism evidence="5 6">
    <name type="scientific">Ascaris lumbricoides</name>
    <name type="common">Giant roundworm</name>
    <dbReference type="NCBI Taxonomy" id="6252"/>
    <lineage>
        <taxon>Eukaryota</taxon>
        <taxon>Metazoa</taxon>
        <taxon>Ecdysozoa</taxon>
        <taxon>Nematoda</taxon>
        <taxon>Chromadorea</taxon>
        <taxon>Rhabditida</taxon>
        <taxon>Spirurina</taxon>
        <taxon>Ascaridomorpha</taxon>
        <taxon>Ascaridoidea</taxon>
        <taxon>Ascarididae</taxon>
        <taxon>Ascaris</taxon>
    </lineage>
</organism>
<evidence type="ECO:0000256" key="1">
    <source>
        <dbReference type="ARBA" id="ARBA00000971"/>
    </source>
</evidence>
<dbReference type="Gene3D" id="3.30.460.10">
    <property type="entry name" value="Beta Polymerase, domain 2"/>
    <property type="match status" value="1"/>
</dbReference>
<comment type="similarity">
    <text evidence="2">Belongs to the Iojap/RsfS family.</text>
</comment>
<dbReference type="AlphaFoldDB" id="A0A0M3IC20"/>
<reference evidence="6" key="1">
    <citation type="submission" date="2017-02" db="UniProtKB">
        <authorList>
            <consortium name="WormBaseParasite"/>
        </authorList>
    </citation>
    <scope>IDENTIFICATION</scope>
</reference>
<dbReference type="Gene3D" id="2.40.100.10">
    <property type="entry name" value="Cyclophilin-like"/>
    <property type="match status" value="2"/>
</dbReference>
<proteinExistence type="inferred from homology"/>
<evidence type="ECO:0000313" key="5">
    <source>
        <dbReference type="Proteomes" id="UP000036681"/>
    </source>
</evidence>
<dbReference type="SUPFAM" id="SSF81301">
    <property type="entry name" value="Nucleotidyltransferase"/>
    <property type="match status" value="1"/>
</dbReference>
<feature type="region of interest" description="Disordered" evidence="3">
    <location>
        <begin position="34"/>
        <end position="53"/>
    </location>
</feature>
<dbReference type="InterPro" id="IPR004394">
    <property type="entry name" value="Iojap/RsfS/C7orf30"/>
</dbReference>
<evidence type="ECO:0000256" key="3">
    <source>
        <dbReference type="SAM" id="MobiDB-lite"/>
    </source>
</evidence>
<dbReference type="NCBIfam" id="TIGR00090">
    <property type="entry name" value="rsfS_iojap_ybeB"/>
    <property type="match status" value="1"/>
</dbReference>
<feature type="domain" description="PPIase cyclophilin-type" evidence="4">
    <location>
        <begin position="23"/>
        <end position="132"/>
    </location>
</feature>
<comment type="catalytic activity">
    <reaction evidence="1">
        <text>[protein]-peptidylproline (omega=180) = [protein]-peptidylproline (omega=0)</text>
        <dbReference type="Rhea" id="RHEA:16237"/>
        <dbReference type="Rhea" id="RHEA-COMP:10747"/>
        <dbReference type="Rhea" id="RHEA-COMP:10748"/>
        <dbReference type="ChEBI" id="CHEBI:83833"/>
        <dbReference type="ChEBI" id="CHEBI:83834"/>
        <dbReference type="EC" id="5.2.1.8"/>
    </reaction>
</comment>
<dbReference type="Pfam" id="PF02410">
    <property type="entry name" value="RsfS"/>
    <property type="match status" value="1"/>
</dbReference>
<dbReference type="InterPro" id="IPR043519">
    <property type="entry name" value="NT_sf"/>
</dbReference>
<evidence type="ECO:0000256" key="2">
    <source>
        <dbReference type="ARBA" id="ARBA00010574"/>
    </source>
</evidence>
<dbReference type="GO" id="GO:0003755">
    <property type="term" value="F:peptidyl-prolyl cis-trans isomerase activity"/>
    <property type="evidence" value="ECO:0007669"/>
    <property type="project" value="UniProtKB-EC"/>
</dbReference>
<protein>
    <submittedName>
        <fullName evidence="6">PPIase cyclophilin-type domain-containing protein</fullName>
    </submittedName>
</protein>
<dbReference type="Pfam" id="PF00160">
    <property type="entry name" value="Pro_isomerase"/>
    <property type="match status" value="1"/>
</dbReference>
<accession>A0A0M3IC20</accession>
<dbReference type="WBParaSite" id="ALUE_0001537101-mRNA-1">
    <property type="protein sequence ID" value="ALUE_0001537101-mRNA-1"/>
    <property type="gene ID" value="ALUE_0001537101"/>
</dbReference>
<sequence>MSVTLQTTVGDIKIELYCDLCPKTCEDFMVQTGDPTGTGKGGDSIWGGPIEDELNPELKHDARGVVSMAGNGPNTSKSQFFITYAKHPSLDLKYTVFGRVIDGFDALEELEKIKVDAKYRPVVEQRIRCSSTDQASTELSSEQEKLKQLHDYFNQYVEEYYEEVVDEERLEEEAKVVDKKRNELPPSIRDLLSEEDSTDGVFSLPELVDVLRAERAADIVCISVPPSEGPYHNIVICSPQNRRHGEALLQTIRKCLKVKCNLEETEMQRTVKNTGGWYCLPMGNTVLHVMTPEARQKYDLEALWGLACEESGDEEDAEDLIPRPI</sequence>
<keyword evidence="5" id="KW-1185">Reference proteome</keyword>
<evidence type="ECO:0000259" key="4">
    <source>
        <dbReference type="PROSITE" id="PS50072"/>
    </source>
</evidence>
<evidence type="ECO:0000313" key="6">
    <source>
        <dbReference type="WBParaSite" id="ALUE_0001537101-mRNA-1"/>
    </source>
</evidence>
<dbReference type="InterPro" id="IPR044666">
    <property type="entry name" value="Cyclophilin_A-like"/>
</dbReference>
<dbReference type="InterPro" id="IPR002130">
    <property type="entry name" value="Cyclophilin-type_PPIase_dom"/>
</dbReference>
<dbReference type="GO" id="GO:0071013">
    <property type="term" value="C:catalytic step 2 spliceosome"/>
    <property type="evidence" value="ECO:0007669"/>
    <property type="project" value="TreeGrafter"/>
</dbReference>